<name>A0A1I1DMY7_BREAD</name>
<sequence length="243" mass="27733">MKFVPIIDIQNGITSFGLPEKDGMSARIKNPVLHFRYWVDKGADRVFFKDKDGAIIGKPQHTNFLEYLDSTTNAHLYYCGGIRDLRSVRIFEHRKYTKIVSATSLVENKKFLRNILMNNIGPIALWIDSLDGFVHTRGARYSVGKRTVDFLRSLPESGIDEIFYCGWSQQGPLEHPDFDTLENFLDMEIPALYVAGNVTTKDDIEQLLQYQELTGIALSKPLYDGTLSISEVSEMFRVQNVKL</sequence>
<dbReference type="RefSeq" id="WP_092318583.1">
    <property type="nucleotide sequence ID" value="NZ_FOKY01000002.1"/>
</dbReference>
<dbReference type="Gene3D" id="3.20.20.70">
    <property type="entry name" value="Aldolase class I"/>
    <property type="match status" value="1"/>
</dbReference>
<organism evidence="6 7">
    <name type="scientific">Brevinema andersonii</name>
    <dbReference type="NCBI Taxonomy" id="34097"/>
    <lineage>
        <taxon>Bacteria</taxon>
        <taxon>Pseudomonadati</taxon>
        <taxon>Spirochaetota</taxon>
        <taxon>Spirochaetia</taxon>
        <taxon>Brevinematales</taxon>
        <taxon>Brevinemataceae</taxon>
        <taxon>Brevinema</taxon>
    </lineage>
</organism>
<dbReference type="EMBL" id="FOKY01000002">
    <property type="protein sequence ID" value="SFB75796.1"/>
    <property type="molecule type" value="Genomic_DNA"/>
</dbReference>
<comment type="similarity">
    <text evidence="1 5">Belongs to the HisA/HisF family.</text>
</comment>
<dbReference type="AlphaFoldDB" id="A0A1I1DMY7"/>
<dbReference type="InterPro" id="IPR011060">
    <property type="entry name" value="RibuloseP-bd_barrel"/>
</dbReference>
<dbReference type="SUPFAM" id="SSF51366">
    <property type="entry name" value="Ribulose-phoshate binding barrel"/>
    <property type="match status" value="1"/>
</dbReference>
<dbReference type="Pfam" id="PF00977">
    <property type="entry name" value="His_biosynth"/>
    <property type="match status" value="1"/>
</dbReference>
<reference evidence="7" key="1">
    <citation type="submission" date="2016-10" db="EMBL/GenBank/DDBJ databases">
        <authorList>
            <person name="Varghese N."/>
            <person name="Submissions S."/>
        </authorList>
    </citation>
    <scope>NUCLEOTIDE SEQUENCE [LARGE SCALE GENOMIC DNA]</scope>
    <source>
        <strain evidence="7">ATCC 43811</strain>
    </source>
</reference>
<dbReference type="OrthoDB" id="9781903at2"/>
<keyword evidence="3 5" id="KW-0368">Histidine biosynthesis</keyword>
<dbReference type="InterPro" id="IPR006062">
    <property type="entry name" value="His_biosynth"/>
</dbReference>
<evidence type="ECO:0000256" key="4">
    <source>
        <dbReference type="ARBA" id="ARBA00029440"/>
    </source>
</evidence>
<comment type="pathway">
    <text evidence="4">Amino-acid biosynthesis.</text>
</comment>
<evidence type="ECO:0000256" key="5">
    <source>
        <dbReference type="RuleBase" id="RU003657"/>
    </source>
</evidence>
<evidence type="ECO:0000313" key="6">
    <source>
        <dbReference type="EMBL" id="SFB75796.1"/>
    </source>
</evidence>
<dbReference type="STRING" id="34097.SAMN02745150_00654"/>
<keyword evidence="7" id="KW-1185">Reference proteome</keyword>
<evidence type="ECO:0000256" key="2">
    <source>
        <dbReference type="ARBA" id="ARBA00022605"/>
    </source>
</evidence>
<dbReference type="GO" id="GO:0000105">
    <property type="term" value="P:L-histidine biosynthetic process"/>
    <property type="evidence" value="ECO:0007669"/>
    <property type="project" value="UniProtKB-KW"/>
</dbReference>
<protein>
    <submittedName>
        <fullName evidence="6">1-(5-phosphoribosyl)-5-[(5-phosphoribosylamino)methylideneamino] imidazole-4-carboxamide isomerase</fullName>
    </submittedName>
</protein>
<evidence type="ECO:0000256" key="1">
    <source>
        <dbReference type="ARBA" id="ARBA00009667"/>
    </source>
</evidence>
<evidence type="ECO:0000313" key="7">
    <source>
        <dbReference type="Proteomes" id="UP000240042"/>
    </source>
</evidence>
<keyword evidence="6" id="KW-0413">Isomerase</keyword>
<dbReference type="GO" id="GO:0016853">
    <property type="term" value="F:isomerase activity"/>
    <property type="evidence" value="ECO:0007669"/>
    <property type="project" value="UniProtKB-KW"/>
</dbReference>
<proteinExistence type="inferred from homology"/>
<dbReference type="Proteomes" id="UP000240042">
    <property type="component" value="Unassembled WGS sequence"/>
</dbReference>
<gene>
    <name evidence="6" type="ORF">SAMN02745150_00654</name>
</gene>
<evidence type="ECO:0000256" key="3">
    <source>
        <dbReference type="ARBA" id="ARBA00023102"/>
    </source>
</evidence>
<keyword evidence="2 5" id="KW-0028">Amino-acid biosynthesis</keyword>
<accession>A0A1I1DMY7</accession>
<dbReference type="InterPro" id="IPR013785">
    <property type="entry name" value="Aldolase_TIM"/>
</dbReference>